<reference evidence="11" key="2">
    <citation type="submission" date="2021-01" db="UniProtKB">
        <authorList>
            <consortium name="EnsemblMetazoa"/>
        </authorList>
    </citation>
    <scope>IDENTIFICATION</scope>
</reference>
<dbReference type="KEGG" id="spu:584666"/>
<evidence type="ECO:0000256" key="1">
    <source>
        <dbReference type="ARBA" id="ARBA00004651"/>
    </source>
</evidence>
<dbReference type="Pfam" id="PF00001">
    <property type="entry name" value="7tm_1"/>
    <property type="match status" value="1"/>
</dbReference>
<feature type="transmembrane region" description="Helical" evidence="9">
    <location>
        <begin position="105"/>
        <end position="130"/>
    </location>
</feature>
<proteinExistence type="predicted"/>
<dbReference type="SMART" id="SM01381">
    <property type="entry name" value="7TM_GPCR_Srsx"/>
    <property type="match status" value="1"/>
</dbReference>
<keyword evidence="5" id="KW-0297">G-protein coupled receptor</keyword>
<keyword evidence="8" id="KW-0807">Transducer</keyword>
<dbReference type="FunCoup" id="A0A7M7NCF5">
    <property type="interactions" value="9"/>
</dbReference>
<keyword evidence="3 9" id="KW-0812">Transmembrane</keyword>
<dbReference type="RefSeq" id="XP_030834417.1">
    <property type="nucleotide sequence ID" value="XM_030978557.1"/>
</dbReference>
<dbReference type="PANTHER" id="PTHR24249:SF411">
    <property type="entry name" value="G-PROTEIN COUPLED RECEPTORS FAMILY 1 PROFILE DOMAIN-CONTAINING PROTEIN"/>
    <property type="match status" value="1"/>
</dbReference>
<feature type="transmembrane region" description="Helical" evidence="9">
    <location>
        <begin position="151"/>
        <end position="175"/>
    </location>
</feature>
<keyword evidence="7" id="KW-0675">Receptor</keyword>
<dbReference type="CDD" id="cd00637">
    <property type="entry name" value="7tm_classA_rhodopsin-like"/>
    <property type="match status" value="1"/>
</dbReference>
<evidence type="ECO:0000313" key="11">
    <source>
        <dbReference type="EnsemblMetazoa" id="XP_030834433"/>
    </source>
</evidence>
<accession>A0A7M7NCF5</accession>
<dbReference type="PANTHER" id="PTHR24249">
    <property type="entry name" value="HISTAMINE RECEPTOR-RELATED G-PROTEIN COUPLED RECEPTOR"/>
    <property type="match status" value="1"/>
</dbReference>
<dbReference type="Gene3D" id="1.20.1070.10">
    <property type="entry name" value="Rhodopsin 7-helix transmembrane proteins"/>
    <property type="match status" value="1"/>
</dbReference>
<evidence type="ECO:0000256" key="4">
    <source>
        <dbReference type="ARBA" id="ARBA00022989"/>
    </source>
</evidence>
<feature type="transmembrane region" description="Helical" evidence="9">
    <location>
        <begin position="36"/>
        <end position="59"/>
    </location>
</feature>
<dbReference type="InterPro" id="IPR050569">
    <property type="entry name" value="TAAR"/>
</dbReference>
<evidence type="ECO:0000259" key="10">
    <source>
        <dbReference type="PROSITE" id="PS50262"/>
    </source>
</evidence>
<dbReference type="AlphaFoldDB" id="A0A7M7NCF5"/>
<dbReference type="OrthoDB" id="10011551at2759"/>
<reference evidence="12" key="1">
    <citation type="submission" date="2015-02" db="EMBL/GenBank/DDBJ databases">
        <title>Genome sequencing for Strongylocentrotus purpuratus.</title>
        <authorList>
            <person name="Murali S."/>
            <person name="Liu Y."/>
            <person name="Vee V."/>
            <person name="English A."/>
            <person name="Wang M."/>
            <person name="Skinner E."/>
            <person name="Han Y."/>
            <person name="Muzny D.M."/>
            <person name="Worley K.C."/>
            <person name="Gibbs R.A."/>
        </authorList>
    </citation>
    <scope>NUCLEOTIDE SEQUENCE</scope>
</reference>
<dbReference type="GeneID" id="584666"/>
<dbReference type="GO" id="GO:0007186">
    <property type="term" value="P:G protein-coupled receptor signaling pathway"/>
    <property type="evidence" value="ECO:0000318"/>
    <property type="project" value="GO_Central"/>
</dbReference>
<evidence type="ECO:0000256" key="5">
    <source>
        <dbReference type="ARBA" id="ARBA00023040"/>
    </source>
</evidence>
<dbReference type="PRINTS" id="PR00237">
    <property type="entry name" value="GPCRRHODOPSN"/>
</dbReference>
<dbReference type="PROSITE" id="PS50262">
    <property type="entry name" value="G_PROTEIN_RECEP_F1_2"/>
    <property type="match status" value="1"/>
</dbReference>
<keyword evidence="2" id="KW-1003">Cell membrane</keyword>
<evidence type="ECO:0000256" key="6">
    <source>
        <dbReference type="ARBA" id="ARBA00023136"/>
    </source>
</evidence>
<dbReference type="SUPFAM" id="SSF81321">
    <property type="entry name" value="Family A G protein-coupled receptor-like"/>
    <property type="match status" value="1"/>
</dbReference>
<evidence type="ECO:0000256" key="2">
    <source>
        <dbReference type="ARBA" id="ARBA00022475"/>
    </source>
</evidence>
<organism evidence="11 12">
    <name type="scientific">Strongylocentrotus purpuratus</name>
    <name type="common">Purple sea urchin</name>
    <dbReference type="NCBI Taxonomy" id="7668"/>
    <lineage>
        <taxon>Eukaryota</taxon>
        <taxon>Metazoa</taxon>
        <taxon>Echinodermata</taxon>
        <taxon>Eleutherozoa</taxon>
        <taxon>Echinozoa</taxon>
        <taxon>Echinoidea</taxon>
        <taxon>Euechinoidea</taxon>
        <taxon>Echinacea</taxon>
        <taxon>Camarodonta</taxon>
        <taxon>Echinidea</taxon>
        <taxon>Strongylocentrotidae</taxon>
        <taxon>Strongylocentrotus</taxon>
    </lineage>
</organism>
<name>A0A7M7NCF5_STRPU</name>
<dbReference type="InterPro" id="IPR017452">
    <property type="entry name" value="GPCR_Rhodpsn_7TM"/>
</dbReference>
<dbReference type="EnsemblMetazoa" id="XM_030978557">
    <property type="protein sequence ID" value="XP_030834417"/>
    <property type="gene ID" value="LOC584666"/>
</dbReference>
<dbReference type="Proteomes" id="UP000007110">
    <property type="component" value="Unassembled WGS sequence"/>
</dbReference>
<evidence type="ECO:0000313" key="12">
    <source>
        <dbReference type="Proteomes" id="UP000007110"/>
    </source>
</evidence>
<dbReference type="InParanoid" id="A0A7M7NCF5"/>
<evidence type="ECO:0000256" key="9">
    <source>
        <dbReference type="SAM" id="Phobius"/>
    </source>
</evidence>
<sequence>MDLSTIACFRCVTDTSTDATTLTDGTVDSCAPSVPFTVLFVLCGMITIFSNVINLIALNHAQQCFNDNTRLCFQAVAIVDFFVGLFCCTFHSLRFSGLSISKTRTFSIIGVIGCSTLFNQSIMILACVSIDRYLAVTRPLRYHTIVTKQRMILLIFSGVAIGTLNSSASFTHKIVAGFSDLKFASVDIATHPILVIYFALILASAGVTTFCNVTLITLARKHRRRIAAVANNTERGKTAESDAVGHQPRGNKDLRTIFAVTGAFYITWGAQVSVNFTSAAIGKEIPCIARNVLLIFVISNSFWNALIYLLMNSTFRKIVFRMFARDSFAANLVQSVTG</sequence>
<feature type="transmembrane region" description="Helical" evidence="9">
    <location>
        <begin position="71"/>
        <end position="93"/>
    </location>
</feature>
<dbReference type="InterPro" id="IPR000276">
    <property type="entry name" value="GPCR_Rhodpsn"/>
</dbReference>
<dbReference type="GO" id="GO:0004930">
    <property type="term" value="F:G protein-coupled receptor activity"/>
    <property type="evidence" value="ECO:0000318"/>
    <property type="project" value="GO_Central"/>
</dbReference>
<dbReference type="RefSeq" id="XP_030834433.1">
    <property type="nucleotide sequence ID" value="XM_030978573.1"/>
</dbReference>
<evidence type="ECO:0000256" key="3">
    <source>
        <dbReference type="ARBA" id="ARBA00022692"/>
    </source>
</evidence>
<feature type="transmembrane region" description="Helical" evidence="9">
    <location>
        <begin position="195"/>
        <end position="218"/>
    </location>
</feature>
<keyword evidence="4 9" id="KW-1133">Transmembrane helix</keyword>
<feature type="transmembrane region" description="Helical" evidence="9">
    <location>
        <begin position="257"/>
        <end position="276"/>
    </location>
</feature>
<evidence type="ECO:0000256" key="8">
    <source>
        <dbReference type="ARBA" id="ARBA00023224"/>
    </source>
</evidence>
<dbReference type="GeneID" id="115921262"/>
<feature type="domain" description="G-protein coupled receptors family 1 profile" evidence="10">
    <location>
        <begin position="50"/>
        <end position="308"/>
    </location>
</feature>
<feature type="transmembrane region" description="Helical" evidence="9">
    <location>
        <begin position="288"/>
        <end position="311"/>
    </location>
</feature>
<keyword evidence="12" id="KW-1185">Reference proteome</keyword>
<dbReference type="KEGG" id="spu:115921262"/>
<keyword evidence="6 9" id="KW-0472">Membrane</keyword>
<comment type="subcellular location">
    <subcellularLocation>
        <location evidence="1">Cell membrane</location>
        <topology evidence="1">Multi-pass membrane protein</topology>
    </subcellularLocation>
</comment>
<protein>
    <recommendedName>
        <fullName evidence="10">G-protein coupled receptors family 1 profile domain-containing protein</fullName>
    </recommendedName>
</protein>
<dbReference type="EnsemblMetazoa" id="XM_030978573">
    <property type="protein sequence ID" value="XP_030834433"/>
    <property type="gene ID" value="LOC115921262"/>
</dbReference>
<evidence type="ECO:0000256" key="7">
    <source>
        <dbReference type="ARBA" id="ARBA00023170"/>
    </source>
</evidence>
<dbReference type="GO" id="GO:0005886">
    <property type="term" value="C:plasma membrane"/>
    <property type="evidence" value="ECO:0000318"/>
    <property type="project" value="GO_Central"/>
</dbReference>